<comment type="subcellular location">
    <subcellularLocation>
        <location evidence="1">Nucleus</location>
    </subcellularLocation>
</comment>
<evidence type="ECO:0000259" key="7">
    <source>
        <dbReference type="PROSITE" id="PS50048"/>
    </source>
</evidence>
<evidence type="ECO:0000256" key="6">
    <source>
        <dbReference type="SAM" id="MobiDB-lite"/>
    </source>
</evidence>
<dbReference type="PANTHER" id="PTHR47338">
    <property type="entry name" value="ZN(II)2CYS6 TRANSCRIPTION FACTOR (EUROFUNG)-RELATED"/>
    <property type="match status" value="1"/>
</dbReference>
<feature type="compositionally biased region" description="Polar residues" evidence="6">
    <location>
        <begin position="603"/>
        <end position="613"/>
    </location>
</feature>
<dbReference type="InParanoid" id="I1S487"/>
<reference evidence="9" key="4">
    <citation type="submission" date="2017-01" db="UniProtKB">
        <authorList>
            <consortium name="EnsemblFungi"/>
        </authorList>
    </citation>
    <scope>IDENTIFICATION</scope>
    <source>
        <strain evidence="9">PH-1 / ATCC MYA-4620 / FGSC 9075 / NRRL 31084</strain>
    </source>
</reference>
<dbReference type="Pfam" id="PF04082">
    <property type="entry name" value="Fungal_trans"/>
    <property type="match status" value="1"/>
</dbReference>
<sequence>MPPPRSANTCTQCRVRKVRCDGGPESCSNCERLGFSCAFATTSPSHPERRRGSRACVQCRSQKTRCSGELPTCASCRLRDKDCLYPDNRRSSRASKRSPSISNQSAHSAAESSPIPSRLHQTSPSNLSTGDGSFTLLYNESALPAVSNHLPEPSPQQSTSWRGSVSDPIPNQVGDGNRSMPLPPMRDRLQLVTDFFRHIYPLPSYAFLNDVSITQRCLDGSLDETLLLAICAISSFHLQYSKYHPASTLAWIQRAEDIIWSRIEQPTIFRTQALLLIVHYRIDTGSFQRAYMLFGIAGRAASALRLQYERIDLGPVAQEIRRRMMWCMMLINCRFSIGLPESEVCSPDLIYLKMPCGEEQFHADNDSVVGDDPSTLDGISENGLLATHISETMILRDIMRLTRQVRLSSQPMPQLPDLVDEFVKMLQQLQVPPYSYEELKRYASSRWLTRYLTVHLTWHQTHCDAYRLFLSGYREAASEAVLASCSPAHITAGARLCLHHARANITILKDFSMLGDVLRLSHHTVAICAYHACRLILFLSSSPLIPSESNLTPQEAFNQASQILELLKRLYKHSAVEQHIIKDLESLIQLHMAGKTDDRQESPEQGNGDSQQPRFAVTVRKHKSLGVHSVLRRAGFDDDSAEAGVPSGQALPQVQSSVTGPELLRGSHEMETRQPEIGSTSDGHLALDILMQAAMGPSPGPPLTNIPIEPFSLGPWDALNEWPYQGTFSPRSDADYF</sequence>
<accession>I1S487</accession>
<organism evidence="8 10">
    <name type="scientific">Gibberella zeae (strain ATCC MYA-4620 / CBS 123657 / FGSC 9075 / NRRL 31084 / PH-1)</name>
    <name type="common">Wheat head blight fungus</name>
    <name type="synonym">Fusarium graminearum</name>
    <dbReference type="NCBI Taxonomy" id="229533"/>
    <lineage>
        <taxon>Eukaryota</taxon>
        <taxon>Fungi</taxon>
        <taxon>Dikarya</taxon>
        <taxon>Ascomycota</taxon>
        <taxon>Pezizomycotina</taxon>
        <taxon>Sordariomycetes</taxon>
        <taxon>Hypocreomycetidae</taxon>
        <taxon>Hypocreales</taxon>
        <taxon>Nectriaceae</taxon>
        <taxon>Fusarium</taxon>
    </lineage>
</organism>
<dbReference type="HOGENOM" id="CLU_011581_0_2_1"/>
<accession>A0A098D096</accession>
<dbReference type="GO" id="GO:0003677">
    <property type="term" value="F:DNA binding"/>
    <property type="evidence" value="ECO:0007669"/>
    <property type="project" value="InterPro"/>
</dbReference>
<protein>
    <submittedName>
        <fullName evidence="8">Chromosome 1, complete genome</fullName>
    </submittedName>
</protein>
<dbReference type="Pfam" id="PF00172">
    <property type="entry name" value="Zn_clus"/>
    <property type="match status" value="2"/>
</dbReference>
<dbReference type="GO" id="GO:0008270">
    <property type="term" value="F:zinc ion binding"/>
    <property type="evidence" value="ECO:0007669"/>
    <property type="project" value="InterPro"/>
</dbReference>
<proteinExistence type="predicted"/>
<dbReference type="GO" id="GO:0005634">
    <property type="term" value="C:nucleus"/>
    <property type="evidence" value="ECO:0007669"/>
    <property type="project" value="UniProtKB-SubCell"/>
</dbReference>
<dbReference type="KEGG" id="fgr:FGSG_11654"/>
<feature type="compositionally biased region" description="Polar residues" evidence="6">
    <location>
        <begin position="103"/>
        <end position="126"/>
    </location>
</feature>
<feature type="region of interest" description="Disordered" evidence="6">
    <location>
        <begin position="638"/>
        <end position="657"/>
    </location>
</feature>
<dbReference type="OrthoDB" id="103349at2759"/>
<dbReference type="Proteomes" id="UP000070720">
    <property type="component" value="Chromosome 1"/>
</dbReference>
<evidence type="ECO:0000256" key="1">
    <source>
        <dbReference type="ARBA" id="ARBA00004123"/>
    </source>
</evidence>
<dbReference type="VEuPathDB" id="FungiDB:FGRAMPH1_01G00125"/>
<dbReference type="EMBL" id="HG970332">
    <property type="protein sequence ID" value="CEF71862.1"/>
    <property type="molecule type" value="Genomic_DNA"/>
</dbReference>
<dbReference type="CDD" id="cd00067">
    <property type="entry name" value="GAL4"/>
    <property type="match status" value="2"/>
</dbReference>
<dbReference type="GO" id="GO:0000981">
    <property type="term" value="F:DNA-binding transcription factor activity, RNA polymerase II-specific"/>
    <property type="evidence" value="ECO:0007669"/>
    <property type="project" value="InterPro"/>
</dbReference>
<keyword evidence="10" id="KW-1185">Reference proteome</keyword>
<feature type="region of interest" description="Disordered" evidence="6">
    <location>
        <begin position="594"/>
        <end position="614"/>
    </location>
</feature>
<feature type="region of interest" description="Disordered" evidence="6">
    <location>
        <begin position="87"/>
        <end position="126"/>
    </location>
</feature>
<evidence type="ECO:0000313" key="10">
    <source>
        <dbReference type="Proteomes" id="UP000070720"/>
    </source>
</evidence>
<keyword evidence="2" id="KW-0479">Metal-binding</keyword>
<gene>
    <name evidence="8" type="ORF">FGRAMPH1_01T00125</name>
</gene>
<evidence type="ECO:0000256" key="3">
    <source>
        <dbReference type="ARBA" id="ARBA00023015"/>
    </source>
</evidence>
<evidence type="ECO:0000256" key="2">
    <source>
        <dbReference type="ARBA" id="ARBA00022723"/>
    </source>
</evidence>
<dbReference type="AlphaFoldDB" id="I1S487"/>
<reference evidence="9 10" key="1">
    <citation type="journal article" date="2007" name="Science">
        <title>The Fusarium graminearum genome reveals a link between localized polymorphism and pathogen specialization.</title>
        <authorList>
            <person name="Cuomo C.A."/>
            <person name="Gueldener U."/>
            <person name="Xu J.-R."/>
            <person name="Trail F."/>
            <person name="Turgeon B.G."/>
            <person name="Di Pietro A."/>
            <person name="Walton J.D."/>
            <person name="Ma L.-J."/>
            <person name="Baker S.E."/>
            <person name="Rep M."/>
            <person name="Adam G."/>
            <person name="Antoniw J."/>
            <person name="Baldwin T."/>
            <person name="Calvo S.E."/>
            <person name="Chang Y.-L."/>
            <person name="DeCaprio D."/>
            <person name="Gale L.R."/>
            <person name="Gnerre S."/>
            <person name="Goswami R.S."/>
            <person name="Hammond-Kosack K."/>
            <person name="Harris L.J."/>
            <person name="Hilburn K."/>
            <person name="Kennell J.C."/>
            <person name="Kroken S."/>
            <person name="Magnuson J.K."/>
            <person name="Mannhaupt G."/>
            <person name="Mauceli E.W."/>
            <person name="Mewes H.-W."/>
            <person name="Mitterbauer R."/>
            <person name="Muehlbauer G."/>
            <person name="Muensterkoetter M."/>
            <person name="Nelson D."/>
            <person name="O'Donnell K."/>
            <person name="Ouellet T."/>
            <person name="Qi W."/>
            <person name="Quesneville H."/>
            <person name="Roncero M.I.G."/>
            <person name="Seong K.-Y."/>
            <person name="Tetko I.V."/>
            <person name="Urban M."/>
            <person name="Waalwijk C."/>
            <person name="Ward T.J."/>
            <person name="Yao J."/>
            <person name="Birren B.W."/>
            <person name="Kistler H.C."/>
        </authorList>
    </citation>
    <scope>NUCLEOTIDE SEQUENCE [LARGE SCALE GENOMIC DNA]</scope>
    <source>
        <strain evidence="10">ATCC MYA-4620 / CBS 123657 / FGSC 9075 / NRRL 31084 / PH-1</strain>
        <strain evidence="9">PH-1 / ATCC MYA-4620 / FGSC 9075 / NRRL 31084</strain>
    </source>
</reference>
<dbReference type="EnsemblFungi" id="CEF71862">
    <property type="protein sequence ID" value="CEF71862"/>
    <property type="gene ID" value="FGRRES_11654"/>
</dbReference>
<keyword evidence="5" id="KW-0539">Nucleus</keyword>
<evidence type="ECO:0000313" key="8">
    <source>
        <dbReference type="EMBL" id="CEF71862.1"/>
    </source>
</evidence>
<dbReference type="SUPFAM" id="SSF57701">
    <property type="entry name" value="Zn2/Cys6 DNA-binding domain"/>
    <property type="match status" value="2"/>
</dbReference>
<dbReference type="eggNOG" id="ENOG502SK48">
    <property type="taxonomic scope" value="Eukaryota"/>
</dbReference>
<reference evidence="9 10" key="2">
    <citation type="journal article" date="2010" name="Nature">
        <title>Comparative genomics reveals mobile pathogenicity chromosomes in Fusarium.</title>
        <authorList>
            <person name="Ma L.J."/>
            <person name="van der Does H.C."/>
            <person name="Borkovich K.A."/>
            <person name="Coleman J.J."/>
            <person name="Daboussi M.J."/>
            <person name="Di Pietro A."/>
            <person name="Dufresne M."/>
            <person name="Freitag M."/>
            <person name="Grabherr M."/>
            <person name="Henrissat B."/>
            <person name="Houterman P.M."/>
            <person name="Kang S."/>
            <person name="Shim W.B."/>
            <person name="Woloshuk C."/>
            <person name="Xie X."/>
            <person name="Xu J.R."/>
            <person name="Antoniw J."/>
            <person name="Baker S.E."/>
            <person name="Bluhm B.H."/>
            <person name="Breakspear A."/>
            <person name="Brown D.W."/>
            <person name="Butchko R.A."/>
            <person name="Chapman S."/>
            <person name="Coulson R."/>
            <person name="Coutinho P.M."/>
            <person name="Danchin E.G."/>
            <person name="Diener A."/>
            <person name="Gale L.R."/>
            <person name="Gardiner D.M."/>
            <person name="Goff S."/>
            <person name="Hammond-Kosack K.E."/>
            <person name="Hilburn K."/>
            <person name="Hua-Van A."/>
            <person name="Jonkers W."/>
            <person name="Kazan K."/>
            <person name="Kodira C.D."/>
            <person name="Koehrsen M."/>
            <person name="Kumar L."/>
            <person name="Lee Y.H."/>
            <person name="Li L."/>
            <person name="Manners J.M."/>
            <person name="Miranda-Saavedra D."/>
            <person name="Mukherjee M."/>
            <person name="Park G."/>
            <person name="Park J."/>
            <person name="Park S.Y."/>
            <person name="Proctor R.H."/>
            <person name="Regev A."/>
            <person name="Ruiz-Roldan M.C."/>
            <person name="Sain D."/>
            <person name="Sakthikumar S."/>
            <person name="Sykes S."/>
            <person name="Schwartz D.C."/>
            <person name="Turgeon B.G."/>
            <person name="Wapinski I."/>
            <person name="Yoder O."/>
            <person name="Young S."/>
            <person name="Zeng Q."/>
            <person name="Zhou S."/>
            <person name="Galagan J."/>
            <person name="Cuomo C.A."/>
            <person name="Kistler H.C."/>
            <person name="Rep M."/>
        </authorList>
    </citation>
    <scope>GENOME REANNOTATION</scope>
    <source>
        <strain evidence="10">ATCC MYA-4620 / CBS 123657 / FGSC 9075 / NRRL 31084 / PH-1</strain>
        <strain evidence="9">PH-1 / ATCC MYA-4620 / FGSC 9075 / NRRL 31084</strain>
    </source>
</reference>
<dbReference type="InterPro" id="IPR050815">
    <property type="entry name" value="TF_fung"/>
</dbReference>
<dbReference type="PROSITE" id="PS50048">
    <property type="entry name" value="ZN2_CY6_FUNGAL_2"/>
    <property type="match status" value="2"/>
</dbReference>
<dbReference type="SMART" id="SM00066">
    <property type="entry name" value="GAL4"/>
    <property type="match status" value="2"/>
</dbReference>
<dbReference type="InterPro" id="IPR007219">
    <property type="entry name" value="XnlR_reg_dom"/>
</dbReference>
<dbReference type="GO" id="GO:0006351">
    <property type="term" value="P:DNA-templated transcription"/>
    <property type="evidence" value="ECO:0007669"/>
    <property type="project" value="InterPro"/>
</dbReference>
<dbReference type="Gene3D" id="4.10.240.10">
    <property type="entry name" value="Zn(2)-C6 fungal-type DNA-binding domain"/>
    <property type="match status" value="2"/>
</dbReference>
<keyword evidence="4" id="KW-0804">Transcription</keyword>
<feature type="domain" description="Zn(2)-C6 fungal-type" evidence="7">
    <location>
        <begin position="9"/>
        <end position="39"/>
    </location>
</feature>
<evidence type="ECO:0000313" key="9">
    <source>
        <dbReference type="EnsemblFungi" id="CEF71862"/>
    </source>
</evidence>
<dbReference type="PROSITE" id="PS00463">
    <property type="entry name" value="ZN2_CY6_FUNGAL_1"/>
    <property type="match status" value="2"/>
</dbReference>
<dbReference type="CDD" id="cd12148">
    <property type="entry name" value="fungal_TF_MHR"/>
    <property type="match status" value="1"/>
</dbReference>
<dbReference type="RefSeq" id="XP_011315621.1">
    <property type="nucleotide sequence ID" value="XM_011317319.1"/>
</dbReference>
<feature type="domain" description="Zn(2)-C6 fungal-type" evidence="7">
    <location>
        <begin position="55"/>
        <end position="85"/>
    </location>
</feature>
<reference evidence="8 10" key="3">
    <citation type="journal article" date="2015" name="BMC Genomics">
        <title>The completed genome sequence of the pathogenic ascomycete fungus Fusarium graminearum.</title>
        <authorList>
            <person name="King R."/>
            <person name="Urban M."/>
            <person name="Hammond-Kosack M.C."/>
            <person name="Hassani-Pak K."/>
            <person name="Hammond-Kosack K.E."/>
        </authorList>
    </citation>
    <scope>NUCLEOTIDE SEQUENCE [LARGE SCALE GENOMIC DNA]</scope>
    <source>
        <strain evidence="10">ATCC MYA-4620 / CBS 123657 / FGSC 9075 / NRRL 31084 / PH-1</strain>
        <strain evidence="8">PH-1</strain>
    </source>
</reference>
<evidence type="ECO:0000256" key="5">
    <source>
        <dbReference type="ARBA" id="ARBA00023242"/>
    </source>
</evidence>
<dbReference type="InterPro" id="IPR036864">
    <property type="entry name" value="Zn2-C6_fun-type_DNA-bd_sf"/>
</dbReference>
<dbReference type="PHI-base" id="PHI:1750"/>
<feature type="region of interest" description="Disordered" evidence="6">
    <location>
        <begin position="146"/>
        <end position="182"/>
    </location>
</feature>
<keyword evidence="3" id="KW-0805">Transcription regulation</keyword>
<dbReference type="PANTHER" id="PTHR47338:SF7">
    <property type="entry name" value="ZN(II)2CYS6 TRANSCRIPTION FACTOR (EUROFUNG)"/>
    <property type="match status" value="1"/>
</dbReference>
<evidence type="ECO:0000256" key="4">
    <source>
        <dbReference type="ARBA" id="ARBA00023163"/>
    </source>
</evidence>
<name>I1S487_GIBZE</name>
<dbReference type="InterPro" id="IPR001138">
    <property type="entry name" value="Zn2Cys6_DnaBD"/>
</dbReference>